<dbReference type="SUPFAM" id="SSF56935">
    <property type="entry name" value="Porins"/>
    <property type="match status" value="1"/>
</dbReference>
<evidence type="ECO:0000313" key="3">
    <source>
        <dbReference type="Proteomes" id="UP000240481"/>
    </source>
</evidence>
<proteinExistence type="predicted"/>
<protein>
    <submittedName>
        <fullName evidence="2">Uncharacterized protein</fullName>
    </submittedName>
</protein>
<feature type="region of interest" description="Disordered" evidence="1">
    <location>
        <begin position="81"/>
        <end position="110"/>
    </location>
</feature>
<evidence type="ECO:0000256" key="1">
    <source>
        <dbReference type="SAM" id="MobiDB-lite"/>
    </source>
</evidence>
<sequence>MGLFSTLAHSQNSDVLAQVEREKNNAHWSGLPVFGDKARELGYDLPIPVGFGIYMNTQEVEYIAEDDFNIVANGGTMGKLCGASSPRSQARPTPNPDRPPVEKPEPVSGSCAMSIPADNVGITGKDESIQLRLDAWVFPFMNVYGLAGYTRGTKDIEADLSTLNIGDKQLSIDATLPLHLEYEAYNLGIGTVLAGQFEVIDGMRPIIVTAVGAMTNSWTTTTDSTIRTSIGALRVGQRFDVPYGKLTVLGGYTYQMIQQNVSGSISLKDTPLDGLADTIDFDVDLKSKESSNMAVSAVYDFGDNKEWTLFAEYGFMNWNQFTFSLGRRF</sequence>
<organism evidence="2 3">
    <name type="scientific">Photobacterium swingsii</name>
    <dbReference type="NCBI Taxonomy" id="680026"/>
    <lineage>
        <taxon>Bacteria</taxon>
        <taxon>Pseudomonadati</taxon>
        <taxon>Pseudomonadota</taxon>
        <taxon>Gammaproteobacteria</taxon>
        <taxon>Vibrionales</taxon>
        <taxon>Vibrionaceae</taxon>
        <taxon>Photobacterium</taxon>
    </lineage>
</organism>
<accession>A0A2T3PBR9</accession>
<dbReference type="OrthoDB" id="7593840at2"/>
<gene>
    <name evidence="2" type="ORF">C9I94_01125</name>
</gene>
<dbReference type="EMBL" id="PYLZ01000001">
    <property type="protein sequence ID" value="PSW26617.1"/>
    <property type="molecule type" value="Genomic_DNA"/>
</dbReference>
<reference evidence="2 3" key="1">
    <citation type="submission" date="2018-01" db="EMBL/GenBank/DDBJ databases">
        <title>Whole genome sequencing of Histamine producing bacteria.</title>
        <authorList>
            <person name="Butler K."/>
        </authorList>
    </citation>
    <scope>NUCLEOTIDE SEQUENCE [LARGE SCALE GENOMIC DNA]</scope>
    <source>
        <strain evidence="2 3">DSM 24669</strain>
    </source>
</reference>
<keyword evidence="3" id="KW-1185">Reference proteome</keyword>
<name>A0A2T3PBR9_9GAMM</name>
<evidence type="ECO:0000313" key="2">
    <source>
        <dbReference type="EMBL" id="PSW26617.1"/>
    </source>
</evidence>
<dbReference type="Proteomes" id="UP000240481">
    <property type="component" value="Unassembled WGS sequence"/>
</dbReference>
<dbReference type="AlphaFoldDB" id="A0A2T3PBR9"/>
<dbReference type="STRING" id="680026.AB733_09995"/>
<comment type="caution">
    <text evidence="2">The sequence shown here is derived from an EMBL/GenBank/DDBJ whole genome shotgun (WGS) entry which is preliminary data.</text>
</comment>